<keyword evidence="1" id="KW-0812">Transmembrane</keyword>
<protein>
    <submittedName>
        <fullName evidence="2">Uncharacterized protein</fullName>
    </submittedName>
</protein>
<comment type="caution">
    <text evidence="2">The sequence shown here is derived from an EMBL/GenBank/DDBJ whole genome shotgun (WGS) entry which is preliminary data.</text>
</comment>
<reference evidence="2 3" key="1">
    <citation type="journal article" date="2014" name="Int. J. Syst. Evol. Microbiol.">
        <title>Complete genome sequence of Corynebacterium casei LMG S-19264T (=DSM 44701T), isolated from a smear-ripened cheese.</title>
        <authorList>
            <consortium name="US DOE Joint Genome Institute (JGI-PGF)"/>
            <person name="Walter F."/>
            <person name="Albersmeier A."/>
            <person name="Kalinowski J."/>
            <person name="Ruckert C."/>
        </authorList>
    </citation>
    <scope>NUCLEOTIDE SEQUENCE [LARGE SCALE GENOMIC DNA]</scope>
    <source>
        <strain evidence="2 3">CGMCC 1.15286</strain>
    </source>
</reference>
<dbReference type="EMBL" id="BMHY01000002">
    <property type="protein sequence ID" value="GGG61722.1"/>
    <property type="molecule type" value="Genomic_DNA"/>
</dbReference>
<feature type="transmembrane region" description="Helical" evidence="1">
    <location>
        <begin position="7"/>
        <end position="26"/>
    </location>
</feature>
<evidence type="ECO:0000313" key="3">
    <source>
        <dbReference type="Proteomes" id="UP000600247"/>
    </source>
</evidence>
<keyword evidence="3" id="KW-1185">Reference proteome</keyword>
<keyword evidence="1" id="KW-0472">Membrane</keyword>
<organism evidence="2 3">
    <name type="scientific">Paenibacillus radicis</name>
    <name type="common">ex Gao et al. 2016</name>
    <dbReference type="NCBI Taxonomy" id="1737354"/>
    <lineage>
        <taxon>Bacteria</taxon>
        <taxon>Bacillati</taxon>
        <taxon>Bacillota</taxon>
        <taxon>Bacilli</taxon>
        <taxon>Bacillales</taxon>
        <taxon>Paenibacillaceae</taxon>
        <taxon>Paenibacillus</taxon>
    </lineage>
</organism>
<gene>
    <name evidence="2" type="ORF">GCM10010918_14100</name>
</gene>
<evidence type="ECO:0000256" key="1">
    <source>
        <dbReference type="SAM" id="Phobius"/>
    </source>
</evidence>
<dbReference type="Proteomes" id="UP000600247">
    <property type="component" value="Unassembled WGS sequence"/>
</dbReference>
<dbReference type="AlphaFoldDB" id="A0A917GYT3"/>
<feature type="transmembrane region" description="Helical" evidence="1">
    <location>
        <begin position="133"/>
        <end position="152"/>
    </location>
</feature>
<feature type="transmembrane region" description="Helical" evidence="1">
    <location>
        <begin position="103"/>
        <end position="124"/>
    </location>
</feature>
<proteinExistence type="predicted"/>
<accession>A0A917GYT3</accession>
<sequence>MFIRKMATAYVTVMTIVLFFAWQYNGLWTEEWEAASDFAGWAVIVSIYAFPAVFIYGIAVSICIEIIMAKLTIHAAFKWVVSATLHLSFGFLCSLPFQSVFFGFIGAGAAFYFFLVDQLVIWCIRRLNRRTRVTLLAVPLVLFVFSYAALLIDSPAKPYTPPFSAEEAVHFATSGSGSTIDNFPKEIGTMQLEIQGYTVERETAVTPLGTKEQYRVAFIERWMKGSEGGEHRMYYTVTRGSLEAAGSDGPRPPYH</sequence>
<feature type="transmembrane region" description="Helical" evidence="1">
    <location>
        <begin position="38"/>
        <end position="64"/>
    </location>
</feature>
<dbReference type="RefSeq" id="WP_188888224.1">
    <property type="nucleotide sequence ID" value="NZ_BMHY01000002.1"/>
</dbReference>
<keyword evidence="1" id="KW-1133">Transmembrane helix</keyword>
<name>A0A917GYT3_9BACL</name>
<evidence type="ECO:0000313" key="2">
    <source>
        <dbReference type="EMBL" id="GGG61722.1"/>
    </source>
</evidence>
<feature type="transmembrane region" description="Helical" evidence="1">
    <location>
        <begin position="76"/>
        <end position="97"/>
    </location>
</feature>